<organism evidence="3 4">
    <name type="scientific">Romanomermis culicivorax</name>
    <name type="common">Nematode worm</name>
    <dbReference type="NCBI Taxonomy" id="13658"/>
    <lineage>
        <taxon>Eukaryota</taxon>
        <taxon>Metazoa</taxon>
        <taxon>Ecdysozoa</taxon>
        <taxon>Nematoda</taxon>
        <taxon>Enoplea</taxon>
        <taxon>Dorylaimia</taxon>
        <taxon>Mermithida</taxon>
        <taxon>Mermithoidea</taxon>
        <taxon>Mermithidae</taxon>
        <taxon>Romanomermis</taxon>
    </lineage>
</organism>
<accession>A0A915HS81</accession>
<dbReference type="WBParaSite" id="nRc.2.0.1.t04604-RA">
    <property type="protein sequence ID" value="nRc.2.0.1.t04604-RA"/>
    <property type="gene ID" value="nRc.2.0.1.g04604"/>
</dbReference>
<feature type="domain" description="PIF1/LRR1 pleckstrin homology" evidence="2">
    <location>
        <begin position="1"/>
        <end position="84"/>
    </location>
</feature>
<keyword evidence="1" id="KW-0539">Nucleus</keyword>
<dbReference type="AlphaFoldDB" id="A0A915HS81"/>
<sequence>MHLKCDCLILNSRQQSMMKKKPSRCILTYGTVKKKAFLRIINQSQKDLLTCPLENNVEKFFDKFLRDGKLTVRFKEPSLEVLIS</sequence>
<protein>
    <recommendedName>
        <fullName evidence="2">PIF1/LRR1 pleckstrin homology domain-containing protein</fullName>
    </recommendedName>
</protein>
<dbReference type="Pfam" id="PF25344">
    <property type="entry name" value="PH_LRR1"/>
    <property type="match status" value="1"/>
</dbReference>
<dbReference type="InterPro" id="IPR057437">
    <property type="entry name" value="PIF1/LRR1_PH"/>
</dbReference>
<keyword evidence="3" id="KW-1185">Reference proteome</keyword>
<proteinExistence type="predicted"/>
<evidence type="ECO:0000259" key="2">
    <source>
        <dbReference type="Pfam" id="PF25344"/>
    </source>
</evidence>
<name>A0A915HS81_ROMCU</name>
<evidence type="ECO:0000313" key="4">
    <source>
        <dbReference type="WBParaSite" id="nRc.2.0.1.t04604-RA"/>
    </source>
</evidence>
<dbReference type="Proteomes" id="UP000887565">
    <property type="component" value="Unplaced"/>
</dbReference>
<evidence type="ECO:0000256" key="1">
    <source>
        <dbReference type="ARBA" id="ARBA00023242"/>
    </source>
</evidence>
<reference evidence="4" key="1">
    <citation type="submission" date="2022-11" db="UniProtKB">
        <authorList>
            <consortium name="WormBaseParasite"/>
        </authorList>
    </citation>
    <scope>IDENTIFICATION</scope>
</reference>
<evidence type="ECO:0000313" key="3">
    <source>
        <dbReference type="Proteomes" id="UP000887565"/>
    </source>
</evidence>